<feature type="domain" description="Ig-like" evidence="1">
    <location>
        <begin position="36"/>
        <end position="147"/>
    </location>
</feature>
<dbReference type="PROSITE" id="PS50835">
    <property type="entry name" value="IG_LIKE"/>
    <property type="match status" value="3"/>
</dbReference>
<dbReference type="PANTHER" id="PTHR23278">
    <property type="entry name" value="SIDESTEP PROTEIN"/>
    <property type="match status" value="1"/>
</dbReference>
<dbReference type="SMART" id="SM00409">
    <property type="entry name" value="IG"/>
    <property type="match status" value="2"/>
</dbReference>
<sequence length="361" mass="38895">MTLGDLIPLSGVAMWKVVIISVLTAVSNCLEIKRIPVMAVTGVTGGEVALPCDVSHPANDAIYLMLWFREPLTTPIYRLDERSETETRWSDDLVLGRRASLELGSPEVSGSPAVLRVTSLTSSDQGLYTCRVDFRLQPTKTTRVNLTVIVPPEGVNIVGGLWNSAPRGGGGSVAGPYLLGDTIILTCVARGGQCECLCTPPPVVLWHLGSHLLDAHMESSPPQAPPTPLLPGFLTTVMPSEGKAFNTLTLGPLTRSHLLQELMCEASNTNLTGPAASTLTIDMNLPPLSVKISPPADLPLKAGREYLVGCQVLGARPPPTLTWWTGHQRVLQATVLVSKYSTLDNKINIFFPSIFFIMREK</sequence>
<comment type="caution">
    <text evidence="2">The sequence shown here is derived from an EMBL/GenBank/DDBJ whole genome shotgun (WGS) entry which is preliminary data.</text>
</comment>
<dbReference type="SUPFAM" id="SSF48726">
    <property type="entry name" value="Immunoglobulin"/>
    <property type="match status" value="2"/>
</dbReference>
<feature type="domain" description="Ig-like" evidence="1">
    <location>
        <begin position="286"/>
        <end position="323"/>
    </location>
</feature>
<name>A0AAW0X862_CHEQU</name>
<protein>
    <recommendedName>
        <fullName evidence="1">Ig-like domain-containing protein</fullName>
    </recommendedName>
</protein>
<gene>
    <name evidence="2" type="ORF">OTU49_006066</name>
</gene>
<dbReference type="Proteomes" id="UP001445076">
    <property type="component" value="Unassembled WGS sequence"/>
</dbReference>
<reference evidence="2 3" key="1">
    <citation type="journal article" date="2024" name="BMC Genomics">
        <title>Genome assembly of redclaw crayfish (Cherax quadricarinatus) provides insights into its immune adaptation and hypoxia tolerance.</title>
        <authorList>
            <person name="Liu Z."/>
            <person name="Zheng J."/>
            <person name="Li H."/>
            <person name="Fang K."/>
            <person name="Wang S."/>
            <person name="He J."/>
            <person name="Zhou D."/>
            <person name="Weng S."/>
            <person name="Chi M."/>
            <person name="Gu Z."/>
            <person name="He J."/>
            <person name="Li F."/>
            <person name="Wang M."/>
        </authorList>
    </citation>
    <scope>NUCLEOTIDE SEQUENCE [LARGE SCALE GENOMIC DNA]</scope>
    <source>
        <strain evidence="2">ZL_2023a</strain>
    </source>
</reference>
<evidence type="ECO:0000313" key="2">
    <source>
        <dbReference type="EMBL" id="KAK8734219.1"/>
    </source>
</evidence>
<evidence type="ECO:0000313" key="3">
    <source>
        <dbReference type="Proteomes" id="UP001445076"/>
    </source>
</evidence>
<dbReference type="InterPro" id="IPR007110">
    <property type="entry name" value="Ig-like_dom"/>
</dbReference>
<feature type="domain" description="Ig-like" evidence="1">
    <location>
        <begin position="180"/>
        <end position="280"/>
    </location>
</feature>
<dbReference type="InterPro" id="IPR013783">
    <property type="entry name" value="Ig-like_fold"/>
</dbReference>
<dbReference type="Gene3D" id="2.60.40.10">
    <property type="entry name" value="Immunoglobulins"/>
    <property type="match status" value="3"/>
</dbReference>
<accession>A0AAW0X862</accession>
<dbReference type="EMBL" id="JARKIK010000051">
    <property type="protein sequence ID" value="KAK8734219.1"/>
    <property type="molecule type" value="Genomic_DNA"/>
</dbReference>
<dbReference type="InterPro" id="IPR036179">
    <property type="entry name" value="Ig-like_dom_sf"/>
</dbReference>
<keyword evidence="3" id="KW-1185">Reference proteome</keyword>
<dbReference type="InterPro" id="IPR013106">
    <property type="entry name" value="Ig_V-set"/>
</dbReference>
<dbReference type="Pfam" id="PF07686">
    <property type="entry name" value="V-set"/>
    <property type="match status" value="1"/>
</dbReference>
<dbReference type="AlphaFoldDB" id="A0AAW0X862"/>
<dbReference type="InterPro" id="IPR003599">
    <property type="entry name" value="Ig_sub"/>
</dbReference>
<organism evidence="2 3">
    <name type="scientific">Cherax quadricarinatus</name>
    <name type="common">Australian red claw crayfish</name>
    <dbReference type="NCBI Taxonomy" id="27406"/>
    <lineage>
        <taxon>Eukaryota</taxon>
        <taxon>Metazoa</taxon>
        <taxon>Ecdysozoa</taxon>
        <taxon>Arthropoda</taxon>
        <taxon>Crustacea</taxon>
        <taxon>Multicrustacea</taxon>
        <taxon>Malacostraca</taxon>
        <taxon>Eumalacostraca</taxon>
        <taxon>Eucarida</taxon>
        <taxon>Decapoda</taxon>
        <taxon>Pleocyemata</taxon>
        <taxon>Astacidea</taxon>
        <taxon>Parastacoidea</taxon>
        <taxon>Parastacidae</taxon>
        <taxon>Cherax</taxon>
    </lineage>
</organism>
<dbReference type="PANTHER" id="PTHR23278:SF19">
    <property type="entry name" value="OBSCURIN"/>
    <property type="match status" value="1"/>
</dbReference>
<evidence type="ECO:0000259" key="1">
    <source>
        <dbReference type="PROSITE" id="PS50835"/>
    </source>
</evidence>
<proteinExistence type="predicted"/>